<evidence type="ECO:0008006" key="4">
    <source>
        <dbReference type="Google" id="ProtNLM"/>
    </source>
</evidence>
<dbReference type="EMBL" id="JAILXK010000002">
    <property type="protein sequence ID" value="MBY4638230.1"/>
    <property type="molecule type" value="Genomic_DNA"/>
</dbReference>
<organism evidence="2 3">
    <name type="scientific">Sphingopyxis jiangsuensis</name>
    <dbReference type="NCBI Taxonomy" id="2871171"/>
    <lineage>
        <taxon>Bacteria</taxon>
        <taxon>Pseudomonadati</taxon>
        <taxon>Pseudomonadota</taxon>
        <taxon>Alphaproteobacteria</taxon>
        <taxon>Sphingomonadales</taxon>
        <taxon>Sphingomonadaceae</taxon>
        <taxon>Sphingopyxis</taxon>
    </lineage>
</organism>
<feature type="region of interest" description="Disordered" evidence="1">
    <location>
        <begin position="1"/>
        <end position="22"/>
    </location>
</feature>
<keyword evidence="3" id="KW-1185">Reference proteome</keyword>
<protein>
    <recommendedName>
        <fullName evidence="4">Bacteriocin</fullName>
    </recommendedName>
</protein>
<proteinExistence type="predicted"/>
<dbReference type="RefSeq" id="WP_201927601.1">
    <property type="nucleotide sequence ID" value="NZ_JAERPO010000002.1"/>
</dbReference>
<accession>A0ABS7MGT7</accession>
<evidence type="ECO:0000313" key="3">
    <source>
        <dbReference type="Proteomes" id="UP001166571"/>
    </source>
</evidence>
<name>A0ABS7MGT7_9SPHN</name>
<gene>
    <name evidence="2" type="ORF">K5P26_13870</name>
</gene>
<comment type="caution">
    <text evidence="2">The sequence shown here is derived from an EMBL/GenBank/DDBJ whole genome shotgun (WGS) entry which is preliminary data.</text>
</comment>
<sequence>MSKKTEKKPAELSDTDLEAAVGGGFTGGVYVATGDVNGDGASAHELAHVVQGGSTKNSTGGSRNG</sequence>
<dbReference type="Proteomes" id="UP001166571">
    <property type="component" value="Unassembled WGS sequence"/>
</dbReference>
<evidence type="ECO:0000313" key="2">
    <source>
        <dbReference type="EMBL" id="MBY4638230.1"/>
    </source>
</evidence>
<reference evidence="2" key="1">
    <citation type="submission" date="2021-08" db="EMBL/GenBank/DDBJ databases">
        <title>Sphingopyxis panaciterrulae sp. nov., isolated from the surface water of the Yellow Sea.</title>
        <authorList>
            <person name="Gao Z."/>
            <person name="Zhang D."/>
            <person name="Zhang A."/>
        </authorList>
    </citation>
    <scope>NUCLEOTIDE SEQUENCE</scope>
    <source>
        <strain evidence="2">XHP0097</strain>
    </source>
</reference>
<evidence type="ECO:0000256" key="1">
    <source>
        <dbReference type="SAM" id="MobiDB-lite"/>
    </source>
</evidence>